<evidence type="ECO:0000259" key="2">
    <source>
        <dbReference type="PROSITE" id="PS50181"/>
    </source>
</evidence>
<feature type="compositionally biased region" description="Low complexity" evidence="1">
    <location>
        <begin position="291"/>
        <end position="300"/>
    </location>
</feature>
<dbReference type="Gene3D" id="1.20.1280.50">
    <property type="match status" value="1"/>
</dbReference>
<dbReference type="PROSITE" id="PS50181">
    <property type="entry name" value="FBOX"/>
    <property type="match status" value="1"/>
</dbReference>
<dbReference type="OrthoDB" id="10644202at2759"/>
<comment type="caution">
    <text evidence="3">The sequence shown here is derived from an EMBL/GenBank/DDBJ whole genome shotgun (WGS) entry which is preliminary data.</text>
</comment>
<accession>A0A1D2NJK2</accession>
<feature type="region of interest" description="Disordered" evidence="1">
    <location>
        <begin position="568"/>
        <end position="636"/>
    </location>
</feature>
<dbReference type="InterPro" id="IPR036047">
    <property type="entry name" value="F-box-like_dom_sf"/>
</dbReference>
<dbReference type="EMBL" id="LJIJ01000022">
    <property type="protein sequence ID" value="ODN05453.1"/>
    <property type="molecule type" value="Genomic_DNA"/>
</dbReference>
<proteinExistence type="predicted"/>
<feature type="region of interest" description="Disordered" evidence="1">
    <location>
        <begin position="260"/>
        <end position="300"/>
    </location>
</feature>
<dbReference type="Pfam" id="PF00646">
    <property type="entry name" value="F-box"/>
    <property type="match status" value="1"/>
</dbReference>
<feature type="compositionally biased region" description="Acidic residues" evidence="1">
    <location>
        <begin position="575"/>
        <end position="622"/>
    </location>
</feature>
<evidence type="ECO:0000313" key="4">
    <source>
        <dbReference type="Proteomes" id="UP000094527"/>
    </source>
</evidence>
<dbReference type="Proteomes" id="UP000094527">
    <property type="component" value="Unassembled WGS sequence"/>
</dbReference>
<feature type="compositionally biased region" description="Basic and acidic residues" evidence="1">
    <location>
        <begin position="260"/>
        <end position="289"/>
    </location>
</feature>
<reference evidence="3 4" key="1">
    <citation type="journal article" date="2016" name="Genome Biol. Evol.">
        <title>Gene Family Evolution Reflects Adaptation to Soil Environmental Stressors in the Genome of the Collembolan Orchesella cincta.</title>
        <authorList>
            <person name="Faddeeva-Vakhrusheva A."/>
            <person name="Derks M.F."/>
            <person name="Anvar S.Y."/>
            <person name="Agamennone V."/>
            <person name="Suring W."/>
            <person name="Smit S."/>
            <person name="van Straalen N.M."/>
            <person name="Roelofs D."/>
        </authorList>
    </citation>
    <scope>NUCLEOTIDE SEQUENCE [LARGE SCALE GENOMIC DNA]</scope>
    <source>
        <tissue evidence="3">Mixed pool</tissue>
    </source>
</reference>
<dbReference type="AlphaFoldDB" id="A0A1D2NJK2"/>
<name>A0A1D2NJK2_ORCCI</name>
<sequence length="636" mass="71983">MQANSVTIDNAIPDEVLGKIFRQCPYESLGALRTVSKRWNRVVDTFTGRMLIVKTGNEYQVDSESTLDKLNIKANYWMTLPRERTRSNESLSISNSSTSNEPTNVENVETCLPEISHGKHVHKVGLVGDITLKSMEYFLHQCNNVTSLYLHLSLFNDKEFEDTEKTFSISSLIPFLKELVIDSSGMNTGNSPPTHFSYKRAFNSVFAFLDNNKFSSLNKFIFGLPYFESREGIVVQKLANFLSKHSETLKSFSLHQKYDVQSEKSDSGSEKGTVDKSNRPESGEGDCRGESISPSSSKCSNSDYLSLKYLAVNALELKKCSLEEIHIVLLKTQESSPLWKNLLLHQERMKRVIFAGDKMPCPVSSIECNWATLVTLRLDLRDGVNLACFKKCIHLKNLTLGGRAEAYYEDEFDSDEEENQFDQTLQLRNVNCLPKSLESLEIMNLRTHQDDASIICMELPELRDLHLKNLGWEGNLGLRLGDLVQMWIMGRLDHFCIEASLNMMSYSEIEKSRSVPPELNLMACVLLSNSFTAVSKFYLNVWKNEAGMYTTVETKNIASEITDVFQIPDNVVMKDEEETDDESESEEEEDSEEENSEEEEGSGNEEEGSDDDYEDAEQSESDLDGKEVKAKGGKSH</sequence>
<keyword evidence="4" id="KW-1185">Reference proteome</keyword>
<organism evidence="3 4">
    <name type="scientific">Orchesella cincta</name>
    <name type="common">Springtail</name>
    <name type="synonym">Podura cincta</name>
    <dbReference type="NCBI Taxonomy" id="48709"/>
    <lineage>
        <taxon>Eukaryota</taxon>
        <taxon>Metazoa</taxon>
        <taxon>Ecdysozoa</taxon>
        <taxon>Arthropoda</taxon>
        <taxon>Hexapoda</taxon>
        <taxon>Collembola</taxon>
        <taxon>Entomobryomorpha</taxon>
        <taxon>Entomobryoidea</taxon>
        <taxon>Orchesellidae</taxon>
        <taxon>Orchesellinae</taxon>
        <taxon>Orchesella</taxon>
    </lineage>
</organism>
<dbReference type="InterPro" id="IPR001810">
    <property type="entry name" value="F-box_dom"/>
</dbReference>
<gene>
    <name evidence="3" type="ORF">Ocin01_01214</name>
</gene>
<dbReference type="CDD" id="cd09917">
    <property type="entry name" value="F-box_SF"/>
    <property type="match status" value="1"/>
</dbReference>
<protein>
    <recommendedName>
        <fullName evidence="2">F-box domain-containing protein</fullName>
    </recommendedName>
</protein>
<dbReference type="SMART" id="SM00256">
    <property type="entry name" value="FBOX"/>
    <property type="match status" value="1"/>
</dbReference>
<dbReference type="SUPFAM" id="SSF81383">
    <property type="entry name" value="F-box domain"/>
    <property type="match status" value="1"/>
</dbReference>
<evidence type="ECO:0000256" key="1">
    <source>
        <dbReference type="SAM" id="MobiDB-lite"/>
    </source>
</evidence>
<feature type="domain" description="F-box" evidence="2">
    <location>
        <begin position="6"/>
        <end position="55"/>
    </location>
</feature>
<evidence type="ECO:0000313" key="3">
    <source>
        <dbReference type="EMBL" id="ODN05453.1"/>
    </source>
</evidence>
<dbReference type="OMA" id="VENVETC"/>